<accession>A0ABU8RZL8</accession>
<evidence type="ECO:0000256" key="6">
    <source>
        <dbReference type="SAM" id="SignalP"/>
    </source>
</evidence>
<dbReference type="Proteomes" id="UP001361239">
    <property type="component" value="Unassembled WGS sequence"/>
</dbReference>
<feature type="signal peptide" evidence="6">
    <location>
        <begin position="1"/>
        <end position="20"/>
    </location>
</feature>
<evidence type="ECO:0000256" key="2">
    <source>
        <dbReference type="ARBA" id="ARBA00005722"/>
    </source>
</evidence>
<gene>
    <name evidence="8" type="ORF">WG901_17880</name>
</gene>
<keyword evidence="3 6" id="KW-0732">Signal</keyword>
<evidence type="ECO:0000313" key="8">
    <source>
        <dbReference type="EMBL" id="MEJ5978526.1"/>
    </source>
</evidence>
<keyword evidence="4" id="KW-0472">Membrane</keyword>
<dbReference type="PANTHER" id="PTHR38776">
    <property type="entry name" value="MLTA-INTERACTING PROTEIN-RELATED"/>
    <property type="match status" value="1"/>
</dbReference>
<dbReference type="EMBL" id="JBBHJZ010000004">
    <property type="protein sequence ID" value="MEJ5978526.1"/>
    <property type="molecule type" value="Genomic_DNA"/>
</dbReference>
<evidence type="ECO:0000256" key="4">
    <source>
        <dbReference type="ARBA" id="ARBA00023136"/>
    </source>
</evidence>
<evidence type="ECO:0000256" key="5">
    <source>
        <dbReference type="ARBA" id="ARBA00023237"/>
    </source>
</evidence>
<dbReference type="RefSeq" id="WP_339588469.1">
    <property type="nucleotide sequence ID" value="NZ_JBBHJZ010000004.1"/>
</dbReference>
<dbReference type="InterPro" id="IPR000595">
    <property type="entry name" value="cNMP-bd_dom"/>
</dbReference>
<dbReference type="PROSITE" id="PS50042">
    <property type="entry name" value="CNMP_BINDING_3"/>
    <property type="match status" value="1"/>
</dbReference>
<evidence type="ECO:0000256" key="1">
    <source>
        <dbReference type="ARBA" id="ARBA00004442"/>
    </source>
</evidence>
<keyword evidence="5" id="KW-0998">Cell outer membrane</keyword>
<feature type="chain" id="PRO_5046237929" evidence="6">
    <location>
        <begin position="21"/>
        <end position="296"/>
    </location>
</feature>
<dbReference type="PANTHER" id="PTHR38776:SF1">
    <property type="entry name" value="MLTA-INTERACTING PROTEIN-RELATED"/>
    <property type="match status" value="1"/>
</dbReference>
<dbReference type="Pfam" id="PF06629">
    <property type="entry name" value="MipA"/>
    <property type="match status" value="1"/>
</dbReference>
<reference evidence="8 9" key="1">
    <citation type="submission" date="2024-03" db="EMBL/GenBank/DDBJ databases">
        <authorList>
            <person name="Jo J.-H."/>
        </authorList>
    </citation>
    <scope>NUCLEOTIDE SEQUENCE [LARGE SCALE GENOMIC DNA]</scope>
    <source>
        <strain evidence="8 9">PS1R-30</strain>
    </source>
</reference>
<proteinExistence type="inferred from homology"/>
<comment type="similarity">
    <text evidence="2">Belongs to the MipA/OmpV family.</text>
</comment>
<evidence type="ECO:0000256" key="3">
    <source>
        <dbReference type="ARBA" id="ARBA00022729"/>
    </source>
</evidence>
<keyword evidence="9" id="KW-1185">Reference proteome</keyword>
<comment type="subcellular location">
    <subcellularLocation>
        <location evidence="1">Cell outer membrane</location>
    </subcellularLocation>
</comment>
<comment type="caution">
    <text evidence="8">The sequence shown here is derived from an EMBL/GenBank/DDBJ whole genome shotgun (WGS) entry which is preliminary data.</text>
</comment>
<evidence type="ECO:0000259" key="7">
    <source>
        <dbReference type="PROSITE" id="PS50042"/>
    </source>
</evidence>
<name>A0ABU8RZL8_9SPHN</name>
<dbReference type="InterPro" id="IPR010583">
    <property type="entry name" value="MipA"/>
</dbReference>
<sequence>MNRILLPAIAFAASAVPALAQDVVPPADPAQAETPAQADAVLESSVFDGDFLVVAAGAVSMPSYEGSDNRTITPAGGVFGRIAGIGINPRAAGVALDFIPEEKGQRLSFNLGPVARYRANRTGSIKDPVVARLGKLDGVIEGGVSAGLSLKGVINAFDRISLGADVRWDISGKGGGRVIAPGMTYFTPVSKGQVIGARVGAEFVDRKYAQYNYGIDAAGSAASGLPQYAGRGGFKEWNVGAFTAIDLSGNFLDGGFALGVGAQYSRLQGSAAETPISSIRGKRGQFFVGGGLAYTF</sequence>
<feature type="domain" description="Cyclic nucleotide-binding" evidence="7">
    <location>
        <begin position="50"/>
        <end position="94"/>
    </location>
</feature>
<protein>
    <submittedName>
        <fullName evidence="8">MipA/OmpV family protein</fullName>
    </submittedName>
</protein>
<organism evidence="8 9">
    <name type="scientific">Novosphingobium anseongense</name>
    <dbReference type="NCBI Taxonomy" id="3133436"/>
    <lineage>
        <taxon>Bacteria</taxon>
        <taxon>Pseudomonadati</taxon>
        <taxon>Pseudomonadota</taxon>
        <taxon>Alphaproteobacteria</taxon>
        <taxon>Sphingomonadales</taxon>
        <taxon>Sphingomonadaceae</taxon>
        <taxon>Novosphingobium</taxon>
    </lineage>
</organism>
<evidence type="ECO:0000313" key="9">
    <source>
        <dbReference type="Proteomes" id="UP001361239"/>
    </source>
</evidence>